<reference evidence="1" key="1">
    <citation type="journal article" date="2007" name="J. Bacteriol.">
        <title>Comparative genome analysis of four magnetotactic bacteria reveals a complex set of group-specific genes implicated in magnetosome biomineralization and function.</title>
        <authorList>
            <person name="Richter M."/>
            <person name="Kube M."/>
            <person name="Bazylinski D.A."/>
            <person name="Lombardot T."/>
            <person name="Gloeckner F.O."/>
            <person name="Reinhardt R."/>
            <person name="Schueler D."/>
        </authorList>
    </citation>
    <scope>NUCLEOTIDE SEQUENCE</scope>
    <source>
        <strain evidence="1">MSR-1</strain>
    </source>
</reference>
<dbReference type="GO" id="GO:0032259">
    <property type="term" value="P:methylation"/>
    <property type="evidence" value="ECO:0007669"/>
    <property type="project" value="UniProtKB-KW"/>
</dbReference>
<dbReference type="Pfam" id="PF13489">
    <property type="entry name" value="Methyltransf_23"/>
    <property type="match status" value="1"/>
</dbReference>
<dbReference type="AlphaFoldDB" id="A4U2W8"/>
<dbReference type="CDD" id="cd02440">
    <property type="entry name" value="AdoMet_MTases"/>
    <property type="match status" value="1"/>
</dbReference>
<sequence>MPSPAPSTSCPACDSMNVRSFSFVEGVIHVCDQCQLQWADRQASAIEGDTDITGAHSRYMDPDSIRADSYEPYVTFFATLRRLLGERPLRILDVGCGNGVFMAEAARRGHDVRGIELDERHRAVIAAELLPKVSFKAAEDALPEMDGSFDVIVFWDSFEHIDAPFALLDFVAPRLAAGGLVFARVNNVWDIFNLLTRLTLSLAPSTLGPRLLKTCFNLPQHAWNFSRIGMRKMLEQRGWRVVHDRVTETPASRLFTQPIKKAILRLAYLANLLIGGGKIGEYYFSRSE</sequence>
<evidence type="ECO:0000313" key="1">
    <source>
        <dbReference type="EMBL" id="CAM77225.1"/>
    </source>
</evidence>
<dbReference type="SUPFAM" id="SSF53335">
    <property type="entry name" value="S-adenosyl-L-methionine-dependent methyltransferases"/>
    <property type="match status" value="1"/>
</dbReference>
<dbReference type="Gene3D" id="3.40.50.150">
    <property type="entry name" value="Vaccinia Virus protein VP39"/>
    <property type="match status" value="1"/>
</dbReference>
<gene>
    <name evidence="1" type="ORF">MGR_3632</name>
</gene>
<dbReference type="PANTHER" id="PTHR43861">
    <property type="entry name" value="TRANS-ACONITATE 2-METHYLTRANSFERASE-RELATED"/>
    <property type="match status" value="1"/>
</dbReference>
<accession>A4U2W8</accession>
<keyword evidence="1" id="KW-0830">Ubiquinone</keyword>
<keyword evidence="1" id="KW-0808">Transferase</keyword>
<protein>
    <submittedName>
        <fullName evidence="1">Ubiquinone/menaquinone biosynthesis methyltransferase</fullName>
    </submittedName>
</protein>
<dbReference type="EMBL" id="CU459003">
    <property type="protein sequence ID" value="CAM77225.1"/>
    <property type="molecule type" value="Genomic_DNA"/>
</dbReference>
<organism evidence="1">
    <name type="scientific">Magnetospirillum gryphiswaldense</name>
    <dbReference type="NCBI Taxonomy" id="55518"/>
    <lineage>
        <taxon>Bacteria</taxon>
        <taxon>Pseudomonadati</taxon>
        <taxon>Pseudomonadota</taxon>
        <taxon>Alphaproteobacteria</taxon>
        <taxon>Rhodospirillales</taxon>
        <taxon>Rhodospirillaceae</taxon>
        <taxon>Magnetospirillum</taxon>
    </lineage>
</organism>
<dbReference type="InterPro" id="IPR029063">
    <property type="entry name" value="SAM-dependent_MTases_sf"/>
</dbReference>
<proteinExistence type="predicted"/>
<name>A4U2W8_9PROT</name>
<dbReference type="GO" id="GO:0008168">
    <property type="term" value="F:methyltransferase activity"/>
    <property type="evidence" value="ECO:0007669"/>
    <property type="project" value="UniProtKB-KW"/>
</dbReference>
<keyword evidence="1" id="KW-0489">Methyltransferase</keyword>